<dbReference type="SUPFAM" id="SSF46785">
    <property type="entry name" value="Winged helix' DNA-binding domain"/>
    <property type="match status" value="1"/>
</dbReference>
<dbReference type="RefSeq" id="WP_211273757.1">
    <property type="nucleotide sequence ID" value="NZ_CP073767.1"/>
</dbReference>
<evidence type="ECO:0000259" key="1">
    <source>
        <dbReference type="Pfam" id="PF03551"/>
    </source>
</evidence>
<dbReference type="InterPro" id="IPR036390">
    <property type="entry name" value="WH_DNA-bd_sf"/>
</dbReference>
<dbReference type="InterPro" id="IPR036388">
    <property type="entry name" value="WH-like_DNA-bd_sf"/>
</dbReference>
<evidence type="ECO:0000313" key="3">
    <source>
        <dbReference type="Proteomes" id="UP001058003"/>
    </source>
</evidence>
<dbReference type="InterPro" id="IPR005149">
    <property type="entry name" value="Tscrpt_reg_PadR_N"/>
</dbReference>
<protein>
    <submittedName>
        <fullName evidence="2">Helix-turn-helix transcriptional regulator</fullName>
    </submittedName>
</protein>
<dbReference type="Proteomes" id="UP001058003">
    <property type="component" value="Chromosome"/>
</dbReference>
<sequence>MSTLPRITPQTEAVIRVLLQHPTRPQYGRAVADEAGLATGTIHPILARLEQAGLIESFWESDEEVAADPGRPRRRYYRFTQDGAERARLALADAYAKRRLNASLLSPRPDPLGSGT</sequence>
<gene>
    <name evidence="2" type="ORF">Daura_01460</name>
</gene>
<dbReference type="AlphaFoldDB" id="A0A9Q9MDD7"/>
<dbReference type="Pfam" id="PF03551">
    <property type="entry name" value="PadR"/>
    <property type="match status" value="1"/>
</dbReference>
<accession>A0A9Q9MDD7</accession>
<feature type="domain" description="Transcription regulator PadR N-terminal" evidence="1">
    <location>
        <begin position="37"/>
        <end position="86"/>
    </location>
</feature>
<dbReference type="EMBL" id="CP073767">
    <property type="protein sequence ID" value="UWZ54983.1"/>
    <property type="molecule type" value="Genomic_DNA"/>
</dbReference>
<dbReference type="KEGG" id="daur:Daura_01460"/>
<organism evidence="2 3">
    <name type="scientific">Dactylosporangium aurantiacum</name>
    <dbReference type="NCBI Taxonomy" id="35754"/>
    <lineage>
        <taxon>Bacteria</taxon>
        <taxon>Bacillati</taxon>
        <taxon>Actinomycetota</taxon>
        <taxon>Actinomycetes</taxon>
        <taxon>Micromonosporales</taxon>
        <taxon>Micromonosporaceae</taxon>
        <taxon>Dactylosporangium</taxon>
    </lineage>
</organism>
<keyword evidence="3" id="KW-1185">Reference proteome</keyword>
<name>A0A9Q9MDD7_9ACTN</name>
<reference evidence="2" key="1">
    <citation type="submission" date="2021-04" db="EMBL/GenBank/DDBJ databases">
        <title>Dactylosporangium aurantiacum NRRL B-8018 full assembly.</title>
        <authorList>
            <person name="Hartkoorn R.C."/>
            <person name="Beaudoing E."/>
            <person name="Hot D."/>
        </authorList>
    </citation>
    <scope>NUCLEOTIDE SEQUENCE</scope>
    <source>
        <strain evidence="2">NRRL B-8018</strain>
    </source>
</reference>
<evidence type="ECO:0000313" key="2">
    <source>
        <dbReference type="EMBL" id="UWZ54983.1"/>
    </source>
</evidence>
<proteinExistence type="predicted"/>
<dbReference type="Gene3D" id="1.10.10.10">
    <property type="entry name" value="Winged helix-like DNA-binding domain superfamily/Winged helix DNA-binding domain"/>
    <property type="match status" value="1"/>
</dbReference>